<evidence type="ECO:0000256" key="1">
    <source>
        <dbReference type="SAM" id="SignalP"/>
    </source>
</evidence>
<name>A0A932GP67_UNCTE</name>
<protein>
    <submittedName>
        <fullName evidence="3">SMP-30/gluconolactonase/LRE family protein</fullName>
    </submittedName>
</protein>
<accession>A0A932GP67</accession>
<gene>
    <name evidence="3" type="ORF">HYY65_05960</name>
</gene>
<dbReference type="InterPro" id="IPR015943">
    <property type="entry name" value="WD40/YVTN_repeat-like_dom_sf"/>
</dbReference>
<evidence type="ECO:0000313" key="3">
    <source>
        <dbReference type="EMBL" id="MBI3014594.1"/>
    </source>
</evidence>
<reference evidence="3" key="1">
    <citation type="submission" date="2020-07" db="EMBL/GenBank/DDBJ databases">
        <title>Huge and variable diversity of episymbiotic CPR bacteria and DPANN archaea in groundwater ecosystems.</title>
        <authorList>
            <person name="He C.Y."/>
            <person name="Keren R."/>
            <person name="Whittaker M."/>
            <person name="Farag I.F."/>
            <person name="Doudna J."/>
            <person name="Cate J.H.D."/>
            <person name="Banfield J.F."/>
        </authorList>
    </citation>
    <scope>NUCLEOTIDE SEQUENCE</scope>
    <source>
        <strain evidence="3">NC_groundwater_717_Ag_S-0.2um_59_8</strain>
    </source>
</reference>
<dbReference type="InterPro" id="IPR051200">
    <property type="entry name" value="Host-pathogen_enzymatic-act"/>
</dbReference>
<dbReference type="InterPro" id="IPR013658">
    <property type="entry name" value="SGL"/>
</dbReference>
<evidence type="ECO:0000313" key="4">
    <source>
        <dbReference type="Proteomes" id="UP000741360"/>
    </source>
</evidence>
<evidence type="ECO:0000259" key="2">
    <source>
        <dbReference type="Pfam" id="PF08450"/>
    </source>
</evidence>
<dbReference type="AlphaFoldDB" id="A0A932GP67"/>
<dbReference type="Pfam" id="PF08450">
    <property type="entry name" value="SGL"/>
    <property type="match status" value="1"/>
</dbReference>
<proteinExistence type="predicted"/>
<keyword evidence="1" id="KW-0732">Signal</keyword>
<comment type="caution">
    <text evidence="3">The sequence shown here is derived from an EMBL/GenBank/DDBJ whole genome shotgun (WGS) entry which is preliminary data.</text>
</comment>
<organism evidence="3 4">
    <name type="scientific">Tectimicrobiota bacterium</name>
    <dbReference type="NCBI Taxonomy" id="2528274"/>
    <lineage>
        <taxon>Bacteria</taxon>
        <taxon>Pseudomonadati</taxon>
        <taxon>Nitrospinota/Tectimicrobiota group</taxon>
        <taxon>Candidatus Tectimicrobiota</taxon>
    </lineage>
</organism>
<dbReference type="PANTHER" id="PTHR47197">
    <property type="entry name" value="PROTEIN NIRF"/>
    <property type="match status" value="1"/>
</dbReference>
<sequence>MIRVAKKLLARWVLLGIVSLLAAAAGAISFQPQGEAAQAVGRAKKGSDAQLQAQLQEKERIIAQLQQQLKSMAPSIVIQAGQLQAAPQGAPPSGWDTETSLKANVRLIATYDSSGPNAWDPAKHPLVFITSEGKGYAGTYSKTYKLAGLQIIDANTKEVVTSASYDLGFKKMMTPHGLGISPDGKWLYVPTGDGDQPWTVEQQGGTLLIVNARTLKLDKVLSTPVGPHHVNAFRDWKGRDRVLVEADQTRILLDPNDDHRIVMTFGTLNFNALPYQSDVDPSGRYIYSGLILGGRSVADKLAGAVGKLDLASGRVKIIPGVGMYPNGFAFTSDGKYTYVSDSSGSRIYKIDNSTDTVVGSTQSGVPGPYNIALNWDETELWVIGKGEMSFNLGGSLGLVNTKTFTTVREFPIGGQTIDHNTLHPDVSANEMWITSSGTLETIVFDLGKRQVKARIPSANGGDTHSGGFVRYNPDFTGELLADQGGIHNSMLAQKKSILSSSNSRR</sequence>
<dbReference type="Gene3D" id="2.130.10.10">
    <property type="entry name" value="YVTN repeat-like/Quinoprotein amine dehydrogenase"/>
    <property type="match status" value="2"/>
</dbReference>
<dbReference type="Proteomes" id="UP000741360">
    <property type="component" value="Unassembled WGS sequence"/>
</dbReference>
<dbReference type="PANTHER" id="PTHR47197:SF3">
    <property type="entry name" value="DIHYDRO-HEME D1 DEHYDROGENASE"/>
    <property type="match status" value="1"/>
</dbReference>
<dbReference type="SUPFAM" id="SSF51004">
    <property type="entry name" value="C-terminal (heme d1) domain of cytochrome cd1-nitrite reductase"/>
    <property type="match status" value="1"/>
</dbReference>
<dbReference type="EMBL" id="JACPSX010000105">
    <property type="protein sequence ID" value="MBI3014594.1"/>
    <property type="molecule type" value="Genomic_DNA"/>
</dbReference>
<feature type="domain" description="SMP-30/Gluconolactonase/LRE-like region" evidence="2">
    <location>
        <begin position="240"/>
        <end position="357"/>
    </location>
</feature>
<dbReference type="InterPro" id="IPR011048">
    <property type="entry name" value="Haem_d1_sf"/>
</dbReference>
<feature type="signal peptide" evidence="1">
    <location>
        <begin position="1"/>
        <end position="24"/>
    </location>
</feature>
<feature type="chain" id="PRO_5037265501" evidence="1">
    <location>
        <begin position="25"/>
        <end position="505"/>
    </location>
</feature>